<evidence type="ECO:0008006" key="2">
    <source>
        <dbReference type="Google" id="ProtNLM"/>
    </source>
</evidence>
<dbReference type="Gene3D" id="1.10.1740.10">
    <property type="match status" value="1"/>
</dbReference>
<sequence>MENEADLIEGCWTGDNAARKRLYMLYSNRMLAVCYRYMGDKDAAYDVLHDGSIKIFI</sequence>
<dbReference type="GO" id="GO:0003700">
    <property type="term" value="F:DNA-binding transcription factor activity"/>
    <property type="evidence" value="ECO:0007669"/>
    <property type="project" value="InterPro"/>
</dbReference>
<proteinExistence type="predicted"/>
<gene>
    <name evidence="1" type="ORF">EZS27_044203</name>
</gene>
<evidence type="ECO:0000313" key="1">
    <source>
        <dbReference type="EMBL" id="KAA6304154.1"/>
    </source>
</evidence>
<accession>A0A5J4P6K4</accession>
<dbReference type="EMBL" id="SNRY01011741">
    <property type="protein sequence ID" value="KAA6304154.1"/>
    <property type="molecule type" value="Genomic_DNA"/>
</dbReference>
<feature type="non-terminal residue" evidence="1">
    <location>
        <position position="57"/>
    </location>
</feature>
<organism evidence="1">
    <name type="scientific">termite gut metagenome</name>
    <dbReference type="NCBI Taxonomy" id="433724"/>
    <lineage>
        <taxon>unclassified sequences</taxon>
        <taxon>metagenomes</taxon>
        <taxon>organismal metagenomes</taxon>
    </lineage>
</organism>
<name>A0A5J4P6K4_9ZZZZ</name>
<dbReference type="SUPFAM" id="SSF88946">
    <property type="entry name" value="Sigma2 domain of RNA polymerase sigma factors"/>
    <property type="match status" value="1"/>
</dbReference>
<comment type="caution">
    <text evidence="1">The sequence shown here is derived from an EMBL/GenBank/DDBJ whole genome shotgun (WGS) entry which is preliminary data.</text>
</comment>
<dbReference type="InterPro" id="IPR013325">
    <property type="entry name" value="RNA_pol_sigma_r2"/>
</dbReference>
<protein>
    <recommendedName>
        <fullName evidence="2">ECF RNA polymerase sigma factor SigW</fullName>
    </recommendedName>
</protein>
<reference evidence="1" key="1">
    <citation type="submission" date="2019-03" db="EMBL/GenBank/DDBJ databases">
        <title>Single cell metagenomics reveals metabolic interactions within the superorganism composed of flagellate Streblomastix strix and complex community of Bacteroidetes bacteria on its surface.</title>
        <authorList>
            <person name="Treitli S.C."/>
            <person name="Kolisko M."/>
            <person name="Husnik F."/>
            <person name="Keeling P."/>
            <person name="Hampl V."/>
        </authorList>
    </citation>
    <scope>NUCLEOTIDE SEQUENCE</scope>
    <source>
        <strain evidence="1">STM</strain>
    </source>
</reference>
<dbReference type="GO" id="GO:0006352">
    <property type="term" value="P:DNA-templated transcription initiation"/>
    <property type="evidence" value="ECO:0007669"/>
    <property type="project" value="InterPro"/>
</dbReference>
<dbReference type="AlphaFoldDB" id="A0A5J4P6K4"/>